<dbReference type="Pfam" id="PF04937">
    <property type="entry name" value="DUF659"/>
    <property type="match status" value="1"/>
</dbReference>
<keyword evidence="7" id="KW-0539">Nucleus</keyword>
<dbReference type="PANTHER" id="PTHR46481">
    <property type="entry name" value="ZINC FINGER BED DOMAIN-CONTAINING PROTEIN 4"/>
    <property type="match status" value="1"/>
</dbReference>
<keyword evidence="6" id="KW-0804">Transcription</keyword>
<evidence type="ECO:0000256" key="2">
    <source>
        <dbReference type="ARBA" id="ARBA00022723"/>
    </source>
</evidence>
<dbReference type="EMBL" id="CAJVCH010302726">
    <property type="protein sequence ID" value="CAG7785743.1"/>
    <property type="molecule type" value="Genomic_DNA"/>
</dbReference>
<dbReference type="GO" id="GO:0005634">
    <property type="term" value="C:nucleus"/>
    <property type="evidence" value="ECO:0007669"/>
    <property type="project" value="UniProtKB-SubCell"/>
</dbReference>
<dbReference type="GO" id="GO:0003677">
    <property type="term" value="F:DNA binding"/>
    <property type="evidence" value="ECO:0007669"/>
    <property type="project" value="InterPro"/>
</dbReference>
<dbReference type="GO" id="GO:0008270">
    <property type="term" value="F:zinc ion binding"/>
    <property type="evidence" value="ECO:0007669"/>
    <property type="project" value="UniProtKB-KW"/>
</dbReference>
<comment type="caution">
    <text evidence="10">The sequence shown here is derived from an EMBL/GenBank/DDBJ whole genome shotgun (WGS) entry which is preliminary data.</text>
</comment>
<gene>
    <name evidence="10" type="ORF">AFUS01_LOCUS24350</name>
</gene>
<evidence type="ECO:0000313" key="11">
    <source>
        <dbReference type="Proteomes" id="UP000708208"/>
    </source>
</evidence>
<feature type="non-terminal residue" evidence="10">
    <location>
        <position position="322"/>
    </location>
</feature>
<dbReference type="AlphaFoldDB" id="A0A8J2P8J5"/>
<protein>
    <recommendedName>
        <fullName evidence="9">BED-type domain-containing protein</fullName>
    </recommendedName>
</protein>
<keyword evidence="4" id="KW-0862">Zinc</keyword>
<evidence type="ECO:0000256" key="8">
    <source>
        <dbReference type="PROSITE-ProRule" id="PRU00027"/>
    </source>
</evidence>
<sequence>MAGRKRDIIWLKFQEVGTDNRKGKRAKCNDCGIEMEGLIKRMKKHLEKCEPEIEEVFALENLAAEPANSANSGNVHIYSPIEDPCPLRKFITKTSNNEKKVFDEQVARFVFSSNSAFRIVSDPEFVKLVTMLRPGYIPPSRESVGEELLNQVYEKERQMSTTVIKGSIVSLSLDGWSNVTNDPIICSSITTSEGKCMLLETIDTSGHPHNAEYLLELVERSINVVKTQYDATVGSVVTDNAANVARMRRLLEEKDHSILTYGCSAHLLNLLSKDIQLANVKTQVTKVVKYFRNNHFASSKYKSTKKNKLVLPSDVRWSSLSD</sequence>
<comment type="subcellular location">
    <subcellularLocation>
        <location evidence="1">Nucleus</location>
    </subcellularLocation>
</comment>
<evidence type="ECO:0000259" key="9">
    <source>
        <dbReference type="PROSITE" id="PS50808"/>
    </source>
</evidence>
<feature type="domain" description="BED-type" evidence="9">
    <location>
        <begin position="4"/>
        <end position="56"/>
    </location>
</feature>
<evidence type="ECO:0000256" key="3">
    <source>
        <dbReference type="ARBA" id="ARBA00022771"/>
    </source>
</evidence>
<proteinExistence type="predicted"/>
<accession>A0A8J2P8J5</accession>
<organism evidence="10 11">
    <name type="scientific">Allacma fusca</name>
    <dbReference type="NCBI Taxonomy" id="39272"/>
    <lineage>
        <taxon>Eukaryota</taxon>
        <taxon>Metazoa</taxon>
        <taxon>Ecdysozoa</taxon>
        <taxon>Arthropoda</taxon>
        <taxon>Hexapoda</taxon>
        <taxon>Collembola</taxon>
        <taxon>Symphypleona</taxon>
        <taxon>Sminthuridae</taxon>
        <taxon>Allacma</taxon>
    </lineage>
</organism>
<reference evidence="10" key="1">
    <citation type="submission" date="2021-06" db="EMBL/GenBank/DDBJ databases">
        <authorList>
            <person name="Hodson N. C."/>
            <person name="Mongue J. A."/>
            <person name="Jaron S. K."/>
        </authorList>
    </citation>
    <scope>NUCLEOTIDE SEQUENCE</scope>
</reference>
<dbReference type="PROSITE" id="PS50808">
    <property type="entry name" value="ZF_BED"/>
    <property type="match status" value="1"/>
</dbReference>
<evidence type="ECO:0000256" key="1">
    <source>
        <dbReference type="ARBA" id="ARBA00004123"/>
    </source>
</evidence>
<keyword evidence="11" id="KW-1185">Reference proteome</keyword>
<dbReference type="PANTHER" id="PTHR46481:SF10">
    <property type="entry name" value="ZINC FINGER BED DOMAIN-CONTAINING PROTEIN 39"/>
    <property type="match status" value="1"/>
</dbReference>
<evidence type="ECO:0000256" key="7">
    <source>
        <dbReference type="ARBA" id="ARBA00023242"/>
    </source>
</evidence>
<evidence type="ECO:0000256" key="6">
    <source>
        <dbReference type="ARBA" id="ARBA00023163"/>
    </source>
</evidence>
<dbReference type="OrthoDB" id="4951847at2759"/>
<dbReference type="InterPro" id="IPR052035">
    <property type="entry name" value="ZnF_BED_domain_contain"/>
</dbReference>
<dbReference type="Proteomes" id="UP000708208">
    <property type="component" value="Unassembled WGS sequence"/>
</dbReference>
<evidence type="ECO:0000313" key="10">
    <source>
        <dbReference type="EMBL" id="CAG7785743.1"/>
    </source>
</evidence>
<name>A0A8J2P8J5_9HEXA</name>
<dbReference type="InterPro" id="IPR007021">
    <property type="entry name" value="DUF659"/>
</dbReference>
<evidence type="ECO:0000256" key="5">
    <source>
        <dbReference type="ARBA" id="ARBA00023015"/>
    </source>
</evidence>
<keyword evidence="5" id="KW-0805">Transcription regulation</keyword>
<keyword evidence="2" id="KW-0479">Metal-binding</keyword>
<keyword evidence="3 8" id="KW-0863">Zinc-finger</keyword>
<evidence type="ECO:0000256" key="4">
    <source>
        <dbReference type="ARBA" id="ARBA00022833"/>
    </source>
</evidence>
<dbReference type="InterPro" id="IPR003656">
    <property type="entry name" value="Znf_BED"/>
</dbReference>